<organism evidence="7 8">
    <name type="scientific">Seminavis robusta</name>
    <dbReference type="NCBI Taxonomy" id="568900"/>
    <lineage>
        <taxon>Eukaryota</taxon>
        <taxon>Sar</taxon>
        <taxon>Stramenopiles</taxon>
        <taxon>Ochrophyta</taxon>
        <taxon>Bacillariophyta</taxon>
        <taxon>Bacillariophyceae</taxon>
        <taxon>Bacillariophycidae</taxon>
        <taxon>Naviculales</taxon>
        <taxon>Naviculaceae</taxon>
        <taxon>Seminavis</taxon>
    </lineage>
</organism>
<dbReference type="PROSITE" id="PS50294">
    <property type="entry name" value="WD_REPEATS_REGION"/>
    <property type="match status" value="3"/>
</dbReference>
<dbReference type="PANTHER" id="PTHR19850">
    <property type="entry name" value="GUANINE NUCLEOTIDE-BINDING PROTEIN BETA G PROTEIN BETA"/>
    <property type="match status" value="1"/>
</dbReference>
<dbReference type="EMBL" id="CAICTM010000794">
    <property type="protein sequence ID" value="CAB9516612.1"/>
    <property type="molecule type" value="Genomic_DNA"/>
</dbReference>
<dbReference type="InterPro" id="IPR015943">
    <property type="entry name" value="WD40/YVTN_repeat-like_dom_sf"/>
</dbReference>
<accession>A0A9N8HL33</accession>
<sequence length="363" mass="38980">MSDLNSRIEAAKAEVENLAKQIQKTQNGKRDQGLGAVARTKAQNPAPIRNPPTTKMRRCLKGHFGKVTAMHWGGDSRHLVSAGQDGNLLIWNAVTSNKVQAITLKSSYVMSVGYEQTKGELVACGGLDNLCTVYKLSSPDQAMEMASHDGLITCCRFLDDTKILTSSGDSTCIRWDIARGTVLDTFAGHKEHINFMSLSPTDKNVFVSSSVDKTAKVWDIRASKSCVQTFMGHTGDVNGVDFMPADGNCFATCTEDGGIRIFDMRAYNELSLFKVNLGGAGANNDPGVAEDKLTSLAFSKSGRILFVGHSDGSVLAFDVMAERATPAFTMAGAHERHIASLGVSPSGEALCTGSWDTTLKVWA</sequence>
<dbReference type="SMART" id="SM00320">
    <property type="entry name" value="WD40"/>
    <property type="match status" value="7"/>
</dbReference>
<feature type="repeat" description="WD" evidence="5">
    <location>
        <begin position="331"/>
        <end position="363"/>
    </location>
</feature>
<dbReference type="InterPro" id="IPR016346">
    <property type="entry name" value="G-protein_beta_1-5"/>
</dbReference>
<dbReference type="Proteomes" id="UP001153069">
    <property type="component" value="Unassembled WGS sequence"/>
</dbReference>
<evidence type="ECO:0000256" key="1">
    <source>
        <dbReference type="ARBA" id="ARBA00009768"/>
    </source>
</evidence>
<evidence type="ECO:0000256" key="6">
    <source>
        <dbReference type="SAM" id="MobiDB-lite"/>
    </source>
</evidence>
<feature type="region of interest" description="Disordered" evidence="6">
    <location>
        <begin position="21"/>
        <end position="55"/>
    </location>
</feature>
<dbReference type="CDD" id="cd00200">
    <property type="entry name" value="WD40"/>
    <property type="match status" value="1"/>
</dbReference>
<evidence type="ECO:0000313" key="7">
    <source>
        <dbReference type="EMBL" id="CAB9516612.1"/>
    </source>
</evidence>
<comment type="caution">
    <text evidence="7">The sequence shown here is derived from an EMBL/GenBank/DDBJ whole genome shotgun (WGS) entry which is preliminary data.</text>
</comment>
<dbReference type="PROSITE" id="PS50082">
    <property type="entry name" value="WD_REPEATS_2"/>
    <property type="match status" value="4"/>
</dbReference>
<feature type="repeat" description="WD" evidence="5">
    <location>
        <begin position="186"/>
        <end position="228"/>
    </location>
</feature>
<keyword evidence="3" id="KW-0677">Repeat</keyword>
<evidence type="ECO:0000256" key="3">
    <source>
        <dbReference type="ARBA" id="ARBA00022737"/>
    </source>
</evidence>
<keyword evidence="8" id="KW-1185">Reference proteome</keyword>
<feature type="repeat" description="WD" evidence="5">
    <location>
        <begin position="230"/>
        <end position="272"/>
    </location>
</feature>
<dbReference type="GO" id="GO:0007165">
    <property type="term" value="P:signal transduction"/>
    <property type="evidence" value="ECO:0007669"/>
    <property type="project" value="UniProtKB-KW"/>
</dbReference>
<protein>
    <submittedName>
        <fullName evidence="7">Nucleotide-binding protein G(I)/G(S)/G(T) subunit</fullName>
    </submittedName>
</protein>
<gene>
    <name evidence="7" type="ORF">SEMRO_795_G203560.1</name>
</gene>
<dbReference type="InterPro" id="IPR001632">
    <property type="entry name" value="WD40_G-protein_beta-like"/>
</dbReference>
<dbReference type="InterPro" id="IPR036322">
    <property type="entry name" value="WD40_repeat_dom_sf"/>
</dbReference>
<evidence type="ECO:0000256" key="5">
    <source>
        <dbReference type="PROSITE-ProRule" id="PRU00221"/>
    </source>
</evidence>
<dbReference type="PIRSF" id="PIRSF002394">
    <property type="entry name" value="GN-bd_beta"/>
    <property type="match status" value="1"/>
</dbReference>
<evidence type="ECO:0000313" key="8">
    <source>
        <dbReference type="Proteomes" id="UP001153069"/>
    </source>
</evidence>
<dbReference type="Pfam" id="PF25391">
    <property type="entry name" value="WD40_Gbeta"/>
    <property type="match status" value="1"/>
</dbReference>
<dbReference type="OrthoDB" id="10255630at2759"/>
<dbReference type="SUPFAM" id="SSF50978">
    <property type="entry name" value="WD40 repeat-like"/>
    <property type="match status" value="1"/>
</dbReference>
<reference evidence="7" key="1">
    <citation type="submission" date="2020-06" db="EMBL/GenBank/DDBJ databases">
        <authorList>
            <consortium name="Plant Systems Biology data submission"/>
        </authorList>
    </citation>
    <scope>NUCLEOTIDE SEQUENCE</scope>
    <source>
        <strain evidence="7">D6</strain>
    </source>
</reference>
<keyword evidence="2 5" id="KW-0853">WD repeat</keyword>
<dbReference type="PRINTS" id="PR00320">
    <property type="entry name" value="GPROTEINBRPT"/>
</dbReference>
<dbReference type="InterPro" id="IPR001680">
    <property type="entry name" value="WD40_rpt"/>
</dbReference>
<comment type="similarity">
    <text evidence="1">Belongs to the WD repeat G protein beta family.</text>
</comment>
<dbReference type="PRINTS" id="PR00319">
    <property type="entry name" value="GPROTEINB"/>
</dbReference>
<keyword evidence="4" id="KW-0807">Transducer</keyword>
<proteinExistence type="inferred from homology"/>
<dbReference type="InterPro" id="IPR020472">
    <property type="entry name" value="WD40_PAC1"/>
</dbReference>
<evidence type="ECO:0000256" key="4">
    <source>
        <dbReference type="ARBA" id="ARBA00023224"/>
    </source>
</evidence>
<feature type="repeat" description="WD" evidence="5">
    <location>
        <begin position="60"/>
        <end position="101"/>
    </location>
</feature>
<name>A0A9N8HL33_9STRA</name>
<dbReference type="Gene3D" id="2.130.10.10">
    <property type="entry name" value="YVTN repeat-like/Quinoprotein amine dehydrogenase"/>
    <property type="match status" value="1"/>
</dbReference>
<evidence type="ECO:0000256" key="2">
    <source>
        <dbReference type="ARBA" id="ARBA00022574"/>
    </source>
</evidence>
<dbReference type="AlphaFoldDB" id="A0A9N8HL33"/>